<evidence type="ECO:0000313" key="7">
    <source>
        <dbReference type="Proteomes" id="UP000295832"/>
    </source>
</evidence>
<keyword evidence="4" id="KW-0663">Pyridoxal phosphate</keyword>
<evidence type="ECO:0000256" key="4">
    <source>
        <dbReference type="PIRSR" id="PIRSR000460-1"/>
    </source>
</evidence>
<keyword evidence="7" id="KW-1185">Reference proteome</keyword>
<dbReference type="AlphaFoldDB" id="A0A4R8GMV3"/>
<feature type="domain" description="DUF3417" evidence="5">
    <location>
        <begin position="13"/>
        <end position="123"/>
    </location>
</feature>
<dbReference type="GO" id="GO:0030170">
    <property type="term" value="F:pyridoxal phosphate binding"/>
    <property type="evidence" value="ECO:0007669"/>
    <property type="project" value="InterPro"/>
</dbReference>
<dbReference type="GO" id="GO:0008184">
    <property type="term" value="F:glycogen phosphorylase activity"/>
    <property type="evidence" value="ECO:0007669"/>
    <property type="project" value="InterPro"/>
</dbReference>
<organism evidence="6 7">
    <name type="scientific">Orenia marismortui</name>
    <dbReference type="NCBI Taxonomy" id="46469"/>
    <lineage>
        <taxon>Bacteria</taxon>
        <taxon>Bacillati</taxon>
        <taxon>Bacillota</taxon>
        <taxon>Clostridia</taxon>
        <taxon>Halanaerobiales</taxon>
        <taxon>Halobacteroidaceae</taxon>
        <taxon>Orenia</taxon>
    </lineage>
</organism>
<comment type="catalytic activity">
    <reaction evidence="1">
        <text>[(1-&gt;4)-alpha-D-glucosyl](n) + phosphate = [(1-&gt;4)-alpha-D-glucosyl](n-1) + alpha-D-glucose 1-phosphate</text>
        <dbReference type="Rhea" id="RHEA:41732"/>
        <dbReference type="Rhea" id="RHEA-COMP:9584"/>
        <dbReference type="Rhea" id="RHEA-COMP:9586"/>
        <dbReference type="ChEBI" id="CHEBI:15444"/>
        <dbReference type="ChEBI" id="CHEBI:43474"/>
        <dbReference type="ChEBI" id="CHEBI:58601"/>
        <dbReference type="EC" id="2.4.1.1"/>
    </reaction>
</comment>
<dbReference type="NCBIfam" id="TIGR02094">
    <property type="entry name" value="more_P_ylases"/>
    <property type="match status" value="1"/>
</dbReference>
<dbReference type="PIRSF" id="PIRSF000460">
    <property type="entry name" value="Pprylas_GlgP"/>
    <property type="match status" value="1"/>
</dbReference>
<dbReference type="EMBL" id="SOEG01000051">
    <property type="protein sequence ID" value="TDX44574.1"/>
    <property type="molecule type" value="Genomic_DNA"/>
</dbReference>
<feature type="modified residue" description="N6-(pyridoxal phosphate)lysine" evidence="4">
    <location>
        <position position="607"/>
    </location>
</feature>
<dbReference type="InterPro" id="IPR052182">
    <property type="entry name" value="Glycogen/Maltodextrin_Phosph"/>
</dbReference>
<evidence type="ECO:0000256" key="3">
    <source>
        <dbReference type="ARBA" id="ARBA00022533"/>
    </source>
</evidence>
<evidence type="ECO:0000256" key="2">
    <source>
        <dbReference type="ARBA" id="ARBA00006047"/>
    </source>
</evidence>
<name>A0A4R8GMV3_9FIRM</name>
<keyword evidence="3" id="KW-0021">Allosteric enzyme</keyword>
<comment type="similarity">
    <text evidence="2">Belongs to the glycogen phosphorylase family.</text>
</comment>
<comment type="caution">
    <text evidence="6">The sequence shown here is derived from an EMBL/GenBank/DDBJ whole genome shotgun (WGS) entry which is preliminary data.</text>
</comment>
<dbReference type="Pfam" id="PF11897">
    <property type="entry name" value="DUF3417"/>
    <property type="match status" value="1"/>
</dbReference>
<protein>
    <submittedName>
        <fullName evidence="6">Maltodextrin phosphorylase</fullName>
    </submittedName>
</protein>
<dbReference type="SUPFAM" id="SSF53756">
    <property type="entry name" value="UDP-Glycosyltransferase/glycogen phosphorylase"/>
    <property type="match status" value="1"/>
</dbReference>
<sequence length="847" mass="98041">MQFYGSISVNPELPVEIEGLKKLAENLWWSWNPEAEELFKRIDMNLWEEVEKNPIKLLSKVSYKTLQNLGKDKEFLRSYNKVIESFGRYLNRKDTWFNLNFDSLDDNRVIAYFSAEFALHESLPIYSGGLGVLAGDHCKSASDLGLPFVGVGLLYRNGYFRQEINEEGWQKSIYNDLDFKELVVNPVKDNDNDNDLVVSVRLEDRDVYLKVWEVKVGRVSLYLLDADLEVNNEVDRALTYRLYGGGPETRISQEIILGIGGTRALYKMGYQPVAWHMNEGHSVYLGLERIRDLIQDYDMNFYQAIEKVSANTVFTTHTPVPAGNEVFSFSLKDKYFSKYWNEVGISREEFMKLGKIHDYDEGFGLTVLALNLSSFHNGVSKLHGDVSSAMWKDLWPGVPTDENPISYITNGVHTLTWLAPEWKNLLDKYLPENWKDRIVEQKMWKKVREIPNEEFWKVHKDLKAKMIDYIRKRDLIRRQRDSKINNLSKDSNLLDKNSLTIGFARRFATYKRATLILKDLKRLKKICNNQGQEVQFIFAGKAHPADIPGQELIKKLHNIAESEEFKGKIVILEDYDMNLARYLVQGVDVWLNTPRRPLEASGTSGQKVAANAGLNFSILDGWWCEGYNGKNGWTIGHKSEYSSPKEQDLIDSISLYKTLEEEIVPLYYDTDSNEIAEEWIARMKESMITNAPEYSTDRMVQEYTKNLYLPAIKRGKELNQDNCQLAIDLANWKHKLKSNWDRIKIYSEQEGNLGSFSIKDEIELTARVDLGQLLAEDVEVEVYLVNKLNESQSKIIPMEVQLEEDGIYNYIAKINFDETGIYNYTFRVLPSSKTLTHKHELGLIKWI</sequence>
<dbReference type="Gene3D" id="3.40.50.2000">
    <property type="entry name" value="Glycogen Phosphorylase B"/>
    <property type="match status" value="3"/>
</dbReference>
<dbReference type="InterPro" id="IPR000811">
    <property type="entry name" value="Glyco_trans_35"/>
</dbReference>
<accession>A0A4R8GMV3</accession>
<dbReference type="PANTHER" id="PTHR42655:SF1">
    <property type="entry name" value="GLYCOGEN PHOSPHORYLASE"/>
    <property type="match status" value="1"/>
</dbReference>
<dbReference type="Proteomes" id="UP000295832">
    <property type="component" value="Unassembled WGS sequence"/>
</dbReference>
<evidence type="ECO:0000313" key="6">
    <source>
        <dbReference type="EMBL" id="TDX44574.1"/>
    </source>
</evidence>
<proteinExistence type="inferred from homology"/>
<dbReference type="RefSeq" id="WP_134119059.1">
    <property type="nucleotide sequence ID" value="NZ_SOEG01000051.1"/>
</dbReference>
<dbReference type="PANTHER" id="PTHR42655">
    <property type="entry name" value="GLYCOGEN PHOSPHORYLASE"/>
    <property type="match status" value="1"/>
</dbReference>
<evidence type="ECO:0000259" key="5">
    <source>
        <dbReference type="Pfam" id="PF11897"/>
    </source>
</evidence>
<dbReference type="InterPro" id="IPR011834">
    <property type="entry name" value="Agluc_phsphrylas"/>
</dbReference>
<evidence type="ECO:0000256" key="1">
    <source>
        <dbReference type="ARBA" id="ARBA00001275"/>
    </source>
</evidence>
<dbReference type="Pfam" id="PF00343">
    <property type="entry name" value="Phosphorylase"/>
    <property type="match status" value="1"/>
</dbReference>
<reference evidence="6 7" key="1">
    <citation type="submission" date="2019-03" db="EMBL/GenBank/DDBJ databases">
        <title>Subsurface microbial communities from deep shales in Ohio and West Virginia, USA.</title>
        <authorList>
            <person name="Wrighton K."/>
        </authorList>
    </citation>
    <scope>NUCLEOTIDE SEQUENCE [LARGE SCALE GENOMIC DNA]</scope>
    <source>
        <strain evidence="6 7">MSL 6dP</strain>
    </source>
</reference>
<gene>
    <name evidence="6" type="ORF">C7959_1514</name>
</gene>
<dbReference type="InterPro" id="IPR024517">
    <property type="entry name" value="Glycogen_phosphorylase_DUF3417"/>
</dbReference>
<dbReference type="STRING" id="926561.GCA_000379025_01430"/>
<dbReference type="GO" id="GO:0005975">
    <property type="term" value="P:carbohydrate metabolic process"/>
    <property type="evidence" value="ECO:0007669"/>
    <property type="project" value="InterPro"/>
</dbReference>